<sequence>MLYSTALKLTPKNNTENRTTSIHTPAPAPTRAFNTTTCTTPKNSRTELEIQKGKGNIHHQREATTREKPKVDAEAEAEDVIKRRAERAVEIADYRIAIDVRYSELPTSSVLFKQFFPLSEPSERAAQATPTASVRPRRKYYSNEHHFPLTHRK</sequence>
<accession>A0A9P7GV55</accession>
<organism evidence="2 3">
    <name type="scientific">Sphagnurus paluster</name>
    <dbReference type="NCBI Taxonomy" id="117069"/>
    <lineage>
        <taxon>Eukaryota</taxon>
        <taxon>Fungi</taxon>
        <taxon>Dikarya</taxon>
        <taxon>Basidiomycota</taxon>
        <taxon>Agaricomycotina</taxon>
        <taxon>Agaricomycetes</taxon>
        <taxon>Agaricomycetidae</taxon>
        <taxon>Agaricales</taxon>
        <taxon>Tricholomatineae</taxon>
        <taxon>Lyophyllaceae</taxon>
        <taxon>Sphagnurus</taxon>
    </lineage>
</organism>
<feature type="compositionally biased region" description="Basic and acidic residues" evidence="1">
    <location>
        <begin position="59"/>
        <end position="74"/>
    </location>
</feature>
<dbReference type="AlphaFoldDB" id="A0A9P7GV55"/>
<dbReference type="Proteomes" id="UP000717328">
    <property type="component" value="Unassembled WGS sequence"/>
</dbReference>
<keyword evidence="3" id="KW-1185">Reference proteome</keyword>
<gene>
    <name evidence="2" type="ORF">H0H81_011749</name>
</gene>
<reference evidence="2" key="2">
    <citation type="submission" date="2021-10" db="EMBL/GenBank/DDBJ databases">
        <title>Phylogenomics reveals ancestral predisposition of the termite-cultivated fungus Termitomyces towards a domesticated lifestyle.</title>
        <authorList>
            <person name="Auxier B."/>
            <person name="Grum-Grzhimaylo A."/>
            <person name="Cardenas M.E."/>
            <person name="Lodge J.D."/>
            <person name="Laessoe T."/>
            <person name="Pedersen O."/>
            <person name="Smith M.E."/>
            <person name="Kuyper T.W."/>
            <person name="Franco-Molano E.A."/>
            <person name="Baroni T.J."/>
            <person name="Aanen D.K."/>
        </authorList>
    </citation>
    <scope>NUCLEOTIDE SEQUENCE</scope>
    <source>
        <strain evidence="2">D49</strain>
    </source>
</reference>
<dbReference type="EMBL" id="JABCKI010000041">
    <property type="protein sequence ID" value="KAG5653647.1"/>
    <property type="molecule type" value="Genomic_DNA"/>
</dbReference>
<protein>
    <submittedName>
        <fullName evidence="2">Uncharacterized protein</fullName>
    </submittedName>
</protein>
<feature type="region of interest" description="Disordered" evidence="1">
    <location>
        <begin position="1"/>
        <end position="74"/>
    </location>
</feature>
<proteinExistence type="predicted"/>
<feature type="compositionally biased region" description="Polar residues" evidence="1">
    <location>
        <begin position="32"/>
        <end position="43"/>
    </location>
</feature>
<evidence type="ECO:0000313" key="3">
    <source>
        <dbReference type="Proteomes" id="UP000717328"/>
    </source>
</evidence>
<evidence type="ECO:0000256" key="1">
    <source>
        <dbReference type="SAM" id="MobiDB-lite"/>
    </source>
</evidence>
<name>A0A9P7GV55_9AGAR</name>
<comment type="caution">
    <text evidence="2">The sequence shown here is derived from an EMBL/GenBank/DDBJ whole genome shotgun (WGS) entry which is preliminary data.</text>
</comment>
<evidence type="ECO:0000313" key="2">
    <source>
        <dbReference type="EMBL" id="KAG5653647.1"/>
    </source>
</evidence>
<reference evidence="2" key="1">
    <citation type="submission" date="2021-02" db="EMBL/GenBank/DDBJ databases">
        <authorList>
            <person name="Nieuwenhuis M."/>
            <person name="Van De Peppel L.J.J."/>
        </authorList>
    </citation>
    <scope>NUCLEOTIDE SEQUENCE</scope>
    <source>
        <strain evidence="2">D49</strain>
    </source>
</reference>
<feature type="compositionally biased region" description="Polar residues" evidence="1">
    <location>
        <begin position="11"/>
        <end position="23"/>
    </location>
</feature>
<feature type="region of interest" description="Disordered" evidence="1">
    <location>
        <begin position="121"/>
        <end position="153"/>
    </location>
</feature>